<dbReference type="Pfam" id="PF01547">
    <property type="entry name" value="SBP_bac_1"/>
    <property type="match status" value="1"/>
</dbReference>
<dbReference type="InterPro" id="IPR050490">
    <property type="entry name" value="Bact_solute-bd_prot1"/>
</dbReference>
<reference evidence="4 5" key="1">
    <citation type="submission" date="2013-08" db="EMBL/GenBank/DDBJ databases">
        <authorList>
            <person name="Weinstock G."/>
            <person name="Sodergren E."/>
            <person name="Wylie T."/>
            <person name="Fulton L."/>
            <person name="Fulton R."/>
            <person name="Fronick C."/>
            <person name="O'Laughlin M."/>
            <person name="Godfrey J."/>
            <person name="Miner T."/>
            <person name="Herter B."/>
            <person name="Appelbaum E."/>
            <person name="Cordes M."/>
            <person name="Lek S."/>
            <person name="Wollam A."/>
            <person name="Pepin K.H."/>
            <person name="Palsikar V.B."/>
            <person name="Mitreva M."/>
            <person name="Wilson R.K."/>
        </authorList>
    </citation>
    <scope>NUCLEOTIDE SEQUENCE [LARGE SCALE GENOMIC DNA]</scope>
    <source>
        <strain evidence="4 5">ATCC 700332</strain>
    </source>
</reference>
<dbReference type="PANTHER" id="PTHR43649:SF12">
    <property type="entry name" value="DIACETYLCHITOBIOSE BINDING PROTEIN DASA"/>
    <property type="match status" value="1"/>
</dbReference>
<name>A0ABN0NXG2_TRELE</name>
<comment type="subcellular location">
    <subcellularLocation>
        <location evidence="1">Periplasm</location>
    </subcellularLocation>
</comment>
<organism evidence="4 5">
    <name type="scientific">Treponema lecithinolyticum ATCC 700332</name>
    <dbReference type="NCBI Taxonomy" id="1321815"/>
    <lineage>
        <taxon>Bacteria</taxon>
        <taxon>Pseudomonadati</taxon>
        <taxon>Spirochaetota</taxon>
        <taxon>Spirochaetia</taxon>
        <taxon>Spirochaetales</taxon>
        <taxon>Treponemataceae</taxon>
        <taxon>Treponema</taxon>
    </lineage>
</organism>
<dbReference type="SUPFAM" id="SSF53850">
    <property type="entry name" value="Periplasmic binding protein-like II"/>
    <property type="match status" value="1"/>
</dbReference>
<evidence type="ECO:0000313" key="4">
    <source>
        <dbReference type="EMBL" id="ERJ92092.1"/>
    </source>
</evidence>
<feature type="transmembrane region" description="Helical" evidence="3">
    <location>
        <begin position="24"/>
        <end position="41"/>
    </location>
</feature>
<protein>
    <submittedName>
        <fullName evidence="4">ABC transporter, solute-binding protein</fullName>
    </submittedName>
</protein>
<dbReference type="InterPro" id="IPR006059">
    <property type="entry name" value="SBP"/>
</dbReference>
<evidence type="ECO:0000256" key="1">
    <source>
        <dbReference type="ARBA" id="ARBA00004418"/>
    </source>
</evidence>
<sequence>MGLPLFYCRFEESYGKEIVMKKRIVLPTVIAVFIGALLFAACSKQRSSALTKELKGEITFWHSFSQGPRMEKIQKAAELFMAENPGVKITIQTFSWPDFYTKWTTGLASGNVPDMSTALPNHVPEMIDAGALIPMDALIQRIGKDRFYPAPLTEMTLDDRIWAIPLYSHAQVMWYRKDLLKKYNLTVPQTWDEVYDAALKITEGEKGAVYGCSVPLGMNDMMATRYLNFYVRSCGETLLTADKKANLTSKAAIDGINYWVKMWKACSPKDSLNFNVLDQATLYYQGKNAFDFNSGFHIGGVKTNTPDLLNFIDCAPMPSLKKDDIKRGYETSNIPVVIWKKSKHPEICEAFIVFLYDTDRYIDFLLSVPVGMLPAFKDLSANKTFHQDAVVAQFSNAFDVISNAVGTGTAIGMENGPCVEAGLLTTQRVIENMFHQIIVKGVDVHTAAESAEKKLNELFETVK</sequence>
<evidence type="ECO:0000313" key="5">
    <source>
        <dbReference type="Proteomes" id="UP000016649"/>
    </source>
</evidence>
<dbReference type="PANTHER" id="PTHR43649">
    <property type="entry name" value="ARABINOSE-BINDING PROTEIN-RELATED"/>
    <property type="match status" value="1"/>
</dbReference>
<accession>A0ABN0NXG2</accession>
<dbReference type="Proteomes" id="UP000016649">
    <property type="component" value="Unassembled WGS sequence"/>
</dbReference>
<comment type="similarity">
    <text evidence="2">Belongs to the bacterial solute-binding protein 1 family.</text>
</comment>
<evidence type="ECO:0000256" key="2">
    <source>
        <dbReference type="ARBA" id="ARBA00008520"/>
    </source>
</evidence>
<dbReference type="EMBL" id="AWVH01000039">
    <property type="protein sequence ID" value="ERJ92092.1"/>
    <property type="molecule type" value="Genomic_DNA"/>
</dbReference>
<gene>
    <name evidence="4" type="ORF">HMPREF9193_01753</name>
</gene>
<keyword evidence="3" id="KW-0472">Membrane</keyword>
<dbReference type="CDD" id="cd13585">
    <property type="entry name" value="PBP2_TMBP_like"/>
    <property type="match status" value="1"/>
</dbReference>
<keyword evidence="3" id="KW-0812">Transmembrane</keyword>
<comment type="caution">
    <text evidence="4">The sequence shown here is derived from an EMBL/GenBank/DDBJ whole genome shotgun (WGS) entry which is preliminary data.</text>
</comment>
<dbReference type="Gene3D" id="3.40.190.10">
    <property type="entry name" value="Periplasmic binding protein-like II"/>
    <property type="match status" value="1"/>
</dbReference>
<evidence type="ECO:0000256" key="3">
    <source>
        <dbReference type="SAM" id="Phobius"/>
    </source>
</evidence>
<keyword evidence="3" id="KW-1133">Transmembrane helix</keyword>
<keyword evidence="5" id="KW-1185">Reference proteome</keyword>
<proteinExistence type="inferred from homology"/>